<gene>
    <name evidence="3" type="ORF">B8W87_04190</name>
</gene>
<dbReference type="RefSeq" id="WP_095343307.1">
    <property type="nucleotide sequence ID" value="NZ_NCWU01000003.1"/>
</dbReference>
<dbReference type="Pfam" id="PF19843">
    <property type="entry name" value="DUF6318"/>
    <property type="match status" value="1"/>
</dbReference>
<sequence>MSIPALRYNSVPQKVLNRRALIAFASGICVTEFLTACGEQAHETAPTRAETSNTTDGSSSPHGTESASPEAQAHPTFTKGYSGGSEAPKGEYRPADEKGPAQNVPKPKKPEDIGIETPEALFHFIQYWNDLRNYAIQTGDVQPYADYTSEGYKEEEEIANYVYRLYQKGGWAVGGTRKLTFDPSTLISPSDHVYLIIGNIIANDVVYLDNEDYKTHTYPLSEQNKNTIEFGIVFKSTGHWAFAGMEKVELK</sequence>
<evidence type="ECO:0000313" key="3">
    <source>
        <dbReference type="EMBL" id="PAK86319.1"/>
    </source>
</evidence>
<feature type="compositionally biased region" description="Polar residues" evidence="1">
    <location>
        <begin position="49"/>
        <end position="69"/>
    </location>
</feature>
<organism evidence="3 4">
    <name type="scientific">Rothia dentocariosa</name>
    <dbReference type="NCBI Taxonomy" id="2047"/>
    <lineage>
        <taxon>Bacteria</taxon>
        <taxon>Bacillati</taxon>
        <taxon>Actinomycetota</taxon>
        <taxon>Actinomycetes</taxon>
        <taxon>Micrococcales</taxon>
        <taxon>Micrococcaceae</taxon>
        <taxon>Rothia</taxon>
    </lineage>
</organism>
<feature type="compositionally biased region" description="Basic and acidic residues" evidence="1">
    <location>
        <begin position="88"/>
        <end position="99"/>
    </location>
</feature>
<evidence type="ECO:0000259" key="2">
    <source>
        <dbReference type="Pfam" id="PF19843"/>
    </source>
</evidence>
<reference evidence="3 4" key="1">
    <citation type="submission" date="2017-04" db="EMBL/GenBank/DDBJ databases">
        <title>Kefir bacterial isolates.</title>
        <authorList>
            <person name="Kim Y."/>
            <person name="Blasche S."/>
            <person name="Patil K.R."/>
        </authorList>
    </citation>
    <scope>NUCLEOTIDE SEQUENCE [LARGE SCALE GENOMIC DNA]</scope>
    <source>
        <strain evidence="3 4">OG2-1</strain>
    </source>
</reference>
<dbReference type="InterPro" id="IPR046281">
    <property type="entry name" value="DUF6318"/>
</dbReference>
<accession>A0AAE5NIX0</accession>
<evidence type="ECO:0000313" key="4">
    <source>
        <dbReference type="Proteomes" id="UP000216195"/>
    </source>
</evidence>
<feature type="domain" description="DUF6318" evidence="2">
    <location>
        <begin position="90"/>
        <end position="244"/>
    </location>
</feature>
<name>A0AAE5NIX0_9MICC</name>
<proteinExistence type="predicted"/>
<dbReference type="Proteomes" id="UP000216195">
    <property type="component" value="Unassembled WGS sequence"/>
</dbReference>
<dbReference type="AlphaFoldDB" id="A0AAE5NIX0"/>
<dbReference type="EMBL" id="NCWU01000003">
    <property type="protein sequence ID" value="PAK86319.1"/>
    <property type="molecule type" value="Genomic_DNA"/>
</dbReference>
<protein>
    <recommendedName>
        <fullName evidence="2">DUF6318 domain-containing protein</fullName>
    </recommendedName>
</protein>
<comment type="caution">
    <text evidence="3">The sequence shown here is derived from an EMBL/GenBank/DDBJ whole genome shotgun (WGS) entry which is preliminary data.</text>
</comment>
<feature type="region of interest" description="Disordered" evidence="1">
    <location>
        <begin position="43"/>
        <end position="113"/>
    </location>
</feature>
<evidence type="ECO:0000256" key="1">
    <source>
        <dbReference type="SAM" id="MobiDB-lite"/>
    </source>
</evidence>